<name>A0AAJ6P7H2_9CYAN</name>
<evidence type="ECO:0000256" key="1">
    <source>
        <dbReference type="ARBA" id="ARBA00010944"/>
    </source>
</evidence>
<feature type="domain" description="RmlD-like substrate binding" evidence="3">
    <location>
        <begin position="1"/>
        <end position="290"/>
    </location>
</feature>
<dbReference type="GO" id="GO:0008831">
    <property type="term" value="F:dTDP-4-dehydrorhamnose reductase activity"/>
    <property type="evidence" value="ECO:0007669"/>
    <property type="project" value="UniProtKB-EC"/>
</dbReference>
<dbReference type="Proteomes" id="UP001223520">
    <property type="component" value="Chromosome"/>
</dbReference>
<dbReference type="InterPro" id="IPR029903">
    <property type="entry name" value="RmlD-like-bd"/>
</dbReference>
<dbReference type="Gene3D" id="3.90.25.10">
    <property type="entry name" value="UDP-galactose 4-epimerase, domain 1"/>
    <property type="match status" value="1"/>
</dbReference>
<dbReference type="PANTHER" id="PTHR10491:SF4">
    <property type="entry name" value="METHIONINE ADENOSYLTRANSFERASE 2 SUBUNIT BETA"/>
    <property type="match status" value="1"/>
</dbReference>
<dbReference type="InterPro" id="IPR036291">
    <property type="entry name" value="NAD(P)-bd_dom_sf"/>
</dbReference>
<sequence>MKILLTGVTGQVGWELQRTLMTLGEVISVGRSQLNLAQPNTIRYIIREVQPNLIINPAAYTVVDKAESEPELAMTINGIAPGIMAEEAKRLGAAIIHYSTDYVFDGAKTTPYTESDQPNPQNTYGKTKLAAEQAIASVGVPHLILRTSWVYGLRGKNFLLTMRKLALEKEEIKVVNDQIGAPTWSRVIAEATAQILSQARQDVSSFFAEKAGVYHLTASGETNWYEFAQAIFTYDVQYDERKLQRLIAIKSKDYSTVASRPAYSLLNSQKLTNNFGLILPDWQRSLKLVLVMNK</sequence>
<dbReference type="AlphaFoldDB" id="A0AAJ6P7H2"/>
<dbReference type="GO" id="GO:0005829">
    <property type="term" value="C:cytosol"/>
    <property type="evidence" value="ECO:0007669"/>
    <property type="project" value="TreeGrafter"/>
</dbReference>
<evidence type="ECO:0000256" key="2">
    <source>
        <dbReference type="RuleBase" id="RU364082"/>
    </source>
</evidence>
<dbReference type="GO" id="GO:0019305">
    <property type="term" value="P:dTDP-rhamnose biosynthetic process"/>
    <property type="evidence" value="ECO:0007669"/>
    <property type="project" value="TreeGrafter"/>
</dbReference>
<dbReference type="Gene3D" id="3.40.50.720">
    <property type="entry name" value="NAD(P)-binding Rossmann-like Domain"/>
    <property type="match status" value="1"/>
</dbReference>
<comment type="similarity">
    <text evidence="1 2">Belongs to the dTDP-4-dehydrorhamnose reductase family.</text>
</comment>
<proteinExistence type="inferred from homology"/>
<reference evidence="4 5" key="1">
    <citation type="journal article" date="2023" name="Limnol Oceanogr Lett">
        <title>Environmental adaptations by the intertidal Antarctic cyanobacterium Halotia branconii CENA392 as revealed using long-read genome sequencing.</title>
        <authorList>
            <person name="Dextro R.B."/>
            <person name="Delbaje E."/>
            <person name="Freitas P.N.N."/>
            <person name="Geraldes V."/>
            <person name="Pinto E."/>
            <person name="Long P.F."/>
            <person name="Fiore M.F."/>
        </authorList>
    </citation>
    <scope>NUCLEOTIDE SEQUENCE [LARGE SCALE GENOMIC DNA]</scope>
    <source>
        <strain evidence="4 5">CENA392</strain>
    </source>
</reference>
<dbReference type="NCBIfam" id="TIGR01214">
    <property type="entry name" value="rmlD"/>
    <property type="match status" value="1"/>
</dbReference>
<gene>
    <name evidence="4" type="primary">rfbD</name>
    <name evidence="4" type="ORF">QI031_17590</name>
</gene>
<dbReference type="SUPFAM" id="SSF51735">
    <property type="entry name" value="NAD(P)-binding Rossmann-fold domains"/>
    <property type="match status" value="1"/>
</dbReference>
<comment type="pathway">
    <text evidence="2">Carbohydrate biosynthesis; dTDP-L-rhamnose biosynthesis.</text>
</comment>
<dbReference type="Pfam" id="PF04321">
    <property type="entry name" value="RmlD_sub_bind"/>
    <property type="match status" value="1"/>
</dbReference>
<evidence type="ECO:0000313" key="5">
    <source>
        <dbReference type="Proteomes" id="UP001223520"/>
    </source>
</evidence>
<dbReference type="RefSeq" id="WP_281480948.1">
    <property type="nucleotide sequence ID" value="NZ_CP124543.1"/>
</dbReference>
<dbReference type="InterPro" id="IPR005913">
    <property type="entry name" value="dTDP_dehydrorham_reduct"/>
</dbReference>
<evidence type="ECO:0000259" key="3">
    <source>
        <dbReference type="Pfam" id="PF04321"/>
    </source>
</evidence>
<keyword evidence="2 4" id="KW-0560">Oxidoreductase</keyword>
<dbReference type="EC" id="1.1.1.133" evidence="2"/>
<keyword evidence="2" id="KW-0521">NADP</keyword>
<accession>A0AAJ6P7H2</accession>
<dbReference type="KEGG" id="hbq:QI031_17590"/>
<evidence type="ECO:0000313" key="4">
    <source>
        <dbReference type="EMBL" id="WGV23621.1"/>
    </source>
</evidence>
<dbReference type="PANTHER" id="PTHR10491">
    <property type="entry name" value="DTDP-4-DEHYDRORHAMNOSE REDUCTASE"/>
    <property type="match status" value="1"/>
</dbReference>
<dbReference type="CDD" id="cd05254">
    <property type="entry name" value="dTDP_HR_like_SDR_e"/>
    <property type="match status" value="1"/>
</dbReference>
<protein>
    <recommendedName>
        <fullName evidence="2">dTDP-4-dehydrorhamnose reductase</fullName>
        <ecNumber evidence="2">1.1.1.133</ecNumber>
    </recommendedName>
</protein>
<organism evidence="4 5">
    <name type="scientific">Halotia branconii CENA392</name>
    <dbReference type="NCBI Taxonomy" id="1539056"/>
    <lineage>
        <taxon>Bacteria</taxon>
        <taxon>Bacillati</taxon>
        <taxon>Cyanobacteriota</taxon>
        <taxon>Cyanophyceae</taxon>
        <taxon>Nostocales</taxon>
        <taxon>Nodulariaceae</taxon>
        <taxon>Halotia</taxon>
    </lineage>
</organism>
<dbReference type="EMBL" id="CP124543">
    <property type="protein sequence ID" value="WGV23621.1"/>
    <property type="molecule type" value="Genomic_DNA"/>
</dbReference>
<keyword evidence="5" id="KW-1185">Reference proteome</keyword>
<comment type="function">
    <text evidence="2">Catalyzes the reduction of dTDP-6-deoxy-L-lyxo-4-hexulose to yield dTDP-L-rhamnose.</text>
</comment>